<protein>
    <submittedName>
        <fullName evidence="1">Uncharacterized protein</fullName>
    </submittedName>
</protein>
<dbReference type="RefSeq" id="WP_184642291.1">
    <property type="nucleotide sequence ID" value="NZ_JACIFZ010000013.1"/>
</dbReference>
<accession>A0A840FTR6</accession>
<evidence type="ECO:0000313" key="2">
    <source>
        <dbReference type="Proteomes" id="UP000524450"/>
    </source>
</evidence>
<organism evidence="1 2">
    <name type="scientific">Variovorax guangxiensis</name>
    <dbReference type="NCBI Taxonomy" id="1775474"/>
    <lineage>
        <taxon>Bacteria</taxon>
        <taxon>Pseudomonadati</taxon>
        <taxon>Pseudomonadota</taxon>
        <taxon>Betaproteobacteria</taxon>
        <taxon>Burkholderiales</taxon>
        <taxon>Comamonadaceae</taxon>
        <taxon>Variovorax</taxon>
    </lineage>
</organism>
<gene>
    <name evidence="1" type="ORF">GGD71_006356</name>
</gene>
<name>A0A840FTR6_9BURK</name>
<dbReference type="SUPFAM" id="SSF56399">
    <property type="entry name" value="ADP-ribosylation"/>
    <property type="match status" value="1"/>
</dbReference>
<sequence>MAASKPPDIPGYSNYQRLPSMVLGFHGCDKSVGEAVLKGKVPHLETSANEYDWLGGGIYFWENDPLRAMEWAIAGMSKPNITKGKITKPFVIGAVIELGHCLNLLSRNSIEEVKVSHRVMLKAMETAQIEVPKNTGYGGFRRSLDRAVIEFLHVSRGREVPPLQPYDTVRAAFREGGPAYGEKGPLESMAGFDNRSHIQIAVRDKTKIKGYFRPIHD</sequence>
<dbReference type="EMBL" id="JACIFZ010000013">
    <property type="protein sequence ID" value="MBB4225543.1"/>
    <property type="molecule type" value="Genomic_DNA"/>
</dbReference>
<reference evidence="1 2" key="1">
    <citation type="submission" date="2020-08" db="EMBL/GenBank/DDBJ databases">
        <title>Genomic Encyclopedia of Type Strains, Phase IV (KMG-V): Genome sequencing to study the core and pangenomes of soil and plant-associated prokaryotes.</title>
        <authorList>
            <person name="Whitman W."/>
        </authorList>
    </citation>
    <scope>NUCLEOTIDE SEQUENCE [LARGE SCALE GENOMIC DNA]</scope>
    <source>
        <strain evidence="1 2">34/80</strain>
    </source>
</reference>
<comment type="caution">
    <text evidence="1">The sequence shown here is derived from an EMBL/GenBank/DDBJ whole genome shotgun (WGS) entry which is preliminary data.</text>
</comment>
<evidence type="ECO:0000313" key="1">
    <source>
        <dbReference type="EMBL" id="MBB4225543.1"/>
    </source>
</evidence>
<dbReference type="Proteomes" id="UP000524450">
    <property type="component" value="Unassembled WGS sequence"/>
</dbReference>
<proteinExistence type="predicted"/>
<dbReference type="AlphaFoldDB" id="A0A840FTR6"/>